<dbReference type="OrthoDB" id="64477at2759"/>
<keyword evidence="2" id="KW-1185">Reference proteome</keyword>
<dbReference type="Proteomes" id="UP000247233">
    <property type="component" value="Unassembled WGS sequence"/>
</dbReference>
<proteinExistence type="predicted"/>
<dbReference type="RefSeq" id="XP_025400910.1">
    <property type="nucleotide sequence ID" value="XM_025542780.1"/>
</dbReference>
<dbReference type="VEuPathDB" id="FungiDB:BO70DRAFT_360450"/>
<dbReference type="GeneID" id="37065017"/>
<reference evidence="1 2" key="1">
    <citation type="submission" date="2016-12" db="EMBL/GenBank/DDBJ databases">
        <title>The genomes of Aspergillus section Nigri reveals drivers in fungal speciation.</title>
        <authorList>
            <consortium name="DOE Joint Genome Institute"/>
            <person name="Vesth T.C."/>
            <person name="Nybo J."/>
            <person name="Theobald S."/>
            <person name="Brandl J."/>
            <person name="Frisvad J.C."/>
            <person name="Nielsen K.F."/>
            <person name="Lyhne E.K."/>
            <person name="Kogle M.E."/>
            <person name="Kuo A."/>
            <person name="Riley R."/>
            <person name="Clum A."/>
            <person name="Nolan M."/>
            <person name="Lipzen A."/>
            <person name="Salamov A."/>
            <person name="Henrissat B."/>
            <person name="Wiebenga A."/>
            <person name="De Vries R.P."/>
            <person name="Grigoriev I.V."/>
            <person name="Mortensen U.H."/>
            <person name="Andersen M.R."/>
            <person name="Baker S.E."/>
        </authorList>
    </citation>
    <scope>NUCLEOTIDE SEQUENCE [LARGE SCALE GENOMIC DNA]</scope>
    <source>
        <strain evidence="1 2">CBS 117.55</strain>
    </source>
</reference>
<protein>
    <submittedName>
        <fullName evidence="1">Uncharacterized protein</fullName>
    </submittedName>
</protein>
<evidence type="ECO:0000313" key="1">
    <source>
        <dbReference type="EMBL" id="PWY86678.1"/>
    </source>
</evidence>
<comment type="caution">
    <text evidence="1">The sequence shown here is derived from an EMBL/GenBank/DDBJ whole genome shotgun (WGS) entry which is preliminary data.</text>
</comment>
<accession>A0A317WP19</accession>
<sequence>MTALQTPEWQFRSQRLLYRALEDNDEDKTFIQNQILNDPTIQMMSLGARDMVAK</sequence>
<dbReference type="EMBL" id="MSFL01000007">
    <property type="protein sequence ID" value="PWY86678.1"/>
    <property type="molecule type" value="Genomic_DNA"/>
</dbReference>
<organism evidence="1 2">
    <name type="scientific">Aspergillus heteromorphus CBS 117.55</name>
    <dbReference type="NCBI Taxonomy" id="1448321"/>
    <lineage>
        <taxon>Eukaryota</taxon>
        <taxon>Fungi</taxon>
        <taxon>Dikarya</taxon>
        <taxon>Ascomycota</taxon>
        <taxon>Pezizomycotina</taxon>
        <taxon>Eurotiomycetes</taxon>
        <taxon>Eurotiomycetidae</taxon>
        <taxon>Eurotiales</taxon>
        <taxon>Aspergillaceae</taxon>
        <taxon>Aspergillus</taxon>
        <taxon>Aspergillus subgen. Circumdati</taxon>
    </lineage>
</organism>
<name>A0A317WP19_9EURO</name>
<evidence type="ECO:0000313" key="2">
    <source>
        <dbReference type="Proteomes" id="UP000247233"/>
    </source>
</evidence>
<dbReference type="AlphaFoldDB" id="A0A317WP19"/>
<gene>
    <name evidence="1" type="ORF">BO70DRAFT_360450</name>
</gene>